<dbReference type="Pfam" id="PF03050">
    <property type="entry name" value="DDE_Tnp_IS66"/>
    <property type="match status" value="1"/>
</dbReference>
<comment type="caution">
    <text evidence="2">The sequence shown here is derived from an EMBL/GenBank/DDBJ whole genome shotgun (WGS) entry which is preliminary data.</text>
</comment>
<reference evidence="2" key="1">
    <citation type="submission" date="2013-08" db="EMBL/GenBank/DDBJ databases">
        <authorList>
            <person name="Mendez C."/>
            <person name="Richter M."/>
            <person name="Ferrer M."/>
            <person name="Sanchez J."/>
        </authorList>
    </citation>
    <scope>NUCLEOTIDE SEQUENCE</scope>
</reference>
<organism evidence="2">
    <name type="scientific">mine drainage metagenome</name>
    <dbReference type="NCBI Taxonomy" id="410659"/>
    <lineage>
        <taxon>unclassified sequences</taxon>
        <taxon>metagenomes</taxon>
        <taxon>ecological metagenomes</taxon>
    </lineage>
</organism>
<gene>
    <name evidence="2" type="ORF">B1B_02116</name>
</gene>
<protein>
    <submittedName>
        <fullName evidence="2">Transposase IS66</fullName>
    </submittedName>
</protein>
<evidence type="ECO:0000313" key="2">
    <source>
        <dbReference type="EMBL" id="EQD75454.1"/>
    </source>
</evidence>
<sequence>MCPQCHSRNLKLEGTEKKTEVELPPTPKPKATEYVQAIYGCEDCGAEVRATLPDGREPSEWGPLLRTEVVLGKVLDRLPYRKLRARLLRLGGKRLWMSTATLQGIVWRASERLAAEEEAIVRRLRASPWVHVDESIFRVAAKRWWLWVFVTETDVHFVIRPSRSRAVVHEVLGTDFQGKIVCDGWSAYLGWVLQRCWAHLLREGKEGAEKSPEARQLYGRLCALYHQLTRGLEKASLRERARRLRKGERALRGMLGRFGESEEEAVRHVVTYLRNGFSWWLTFLSHPKMDATNNRAERSLREVIVIRKIIGTLRKEEGANALTRLLSVLGTWALQGEDVPTRLASKLSRPS</sequence>
<dbReference type="AlphaFoldDB" id="T1D1W8"/>
<dbReference type="PANTHER" id="PTHR33678">
    <property type="entry name" value="BLL1576 PROTEIN"/>
    <property type="match status" value="1"/>
</dbReference>
<dbReference type="InterPro" id="IPR052344">
    <property type="entry name" value="Transposase-related"/>
</dbReference>
<reference evidence="2" key="2">
    <citation type="journal article" date="2014" name="ISME J.">
        <title>Microbial stratification in low pH oxic and suboxic macroscopic growths along an acid mine drainage.</title>
        <authorList>
            <person name="Mendez-Garcia C."/>
            <person name="Mesa V."/>
            <person name="Sprenger R.R."/>
            <person name="Richter M."/>
            <person name="Diez M.S."/>
            <person name="Solano J."/>
            <person name="Bargiela R."/>
            <person name="Golyshina O.V."/>
            <person name="Manteca A."/>
            <person name="Ramos J.L."/>
            <person name="Gallego J.R."/>
            <person name="Llorente I."/>
            <person name="Martins Dos Santos V.A."/>
            <person name="Jensen O.N."/>
            <person name="Pelaez A.I."/>
            <person name="Sanchez J."/>
            <person name="Ferrer M."/>
        </authorList>
    </citation>
    <scope>NUCLEOTIDE SEQUENCE</scope>
</reference>
<evidence type="ECO:0000259" key="1">
    <source>
        <dbReference type="Pfam" id="PF03050"/>
    </source>
</evidence>
<name>T1D1W8_9ZZZZ</name>
<proteinExistence type="predicted"/>
<accession>T1D1W8</accession>
<dbReference type="NCBIfam" id="NF033517">
    <property type="entry name" value="transpos_IS66"/>
    <property type="match status" value="1"/>
</dbReference>
<dbReference type="InterPro" id="IPR004291">
    <property type="entry name" value="Transposase_IS66_central"/>
</dbReference>
<feature type="domain" description="Transposase IS66 central" evidence="1">
    <location>
        <begin position="61"/>
        <end position="320"/>
    </location>
</feature>
<dbReference type="EMBL" id="AUZY01001249">
    <property type="protein sequence ID" value="EQD75454.1"/>
    <property type="molecule type" value="Genomic_DNA"/>
</dbReference>
<dbReference type="PANTHER" id="PTHR33678:SF1">
    <property type="entry name" value="BLL1576 PROTEIN"/>
    <property type="match status" value="1"/>
</dbReference>